<dbReference type="Pfam" id="PF00271">
    <property type="entry name" value="Helicase_C"/>
    <property type="match status" value="1"/>
</dbReference>
<dbReference type="AlphaFoldDB" id="A0AA88X5M8"/>
<name>A0AA88X5M8_9ASTE</name>
<keyword evidence="4" id="KW-1185">Reference proteome</keyword>
<organism evidence="3 4">
    <name type="scientific">Escallonia herrerae</name>
    <dbReference type="NCBI Taxonomy" id="1293975"/>
    <lineage>
        <taxon>Eukaryota</taxon>
        <taxon>Viridiplantae</taxon>
        <taxon>Streptophyta</taxon>
        <taxon>Embryophyta</taxon>
        <taxon>Tracheophyta</taxon>
        <taxon>Spermatophyta</taxon>
        <taxon>Magnoliopsida</taxon>
        <taxon>eudicotyledons</taxon>
        <taxon>Gunneridae</taxon>
        <taxon>Pentapetalae</taxon>
        <taxon>asterids</taxon>
        <taxon>campanulids</taxon>
        <taxon>Escalloniales</taxon>
        <taxon>Escalloniaceae</taxon>
        <taxon>Escallonia</taxon>
    </lineage>
</organism>
<reference evidence="3" key="1">
    <citation type="submission" date="2022-12" db="EMBL/GenBank/DDBJ databases">
        <title>Draft genome assemblies for two species of Escallonia (Escalloniales).</title>
        <authorList>
            <person name="Chanderbali A."/>
            <person name="Dervinis C."/>
            <person name="Anghel I."/>
            <person name="Soltis D."/>
            <person name="Soltis P."/>
            <person name="Zapata F."/>
        </authorList>
    </citation>
    <scope>NUCLEOTIDE SEQUENCE</scope>
    <source>
        <strain evidence="3">UCBG64.0493</strain>
        <tissue evidence="3">Leaf</tissue>
    </source>
</reference>
<dbReference type="GO" id="GO:0005634">
    <property type="term" value="C:nucleus"/>
    <property type="evidence" value="ECO:0007669"/>
    <property type="project" value="TreeGrafter"/>
</dbReference>
<dbReference type="PANTHER" id="PTHR14950">
    <property type="entry name" value="DICER-RELATED"/>
    <property type="match status" value="1"/>
</dbReference>
<gene>
    <name evidence="3" type="ORF">RJ639_026776</name>
</gene>
<dbReference type="GO" id="GO:0004525">
    <property type="term" value="F:ribonuclease III activity"/>
    <property type="evidence" value="ECO:0007669"/>
    <property type="project" value="TreeGrafter"/>
</dbReference>
<dbReference type="GO" id="GO:0030422">
    <property type="term" value="P:siRNA processing"/>
    <property type="evidence" value="ECO:0007669"/>
    <property type="project" value="TreeGrafter"/>
</dbReference>
<dbReference type="GO" id="GO:0005737">
    <property type="term" value="C:cytoplasm"/>
    <property type="evidence" value="ECO:0007669"/>
    <property type="project" value="TreeGrafter"/>
</dbReference>
<dbReference type="SUPFAM" id="SSF52540">
    <property type="entry name" value="P-loop containing nucleoside triphosphate hydrolases"/>
    <property type="match status" value="1"/>
</dbReference>
<dbReference type="InterPro" id="IPR001650">
    <property type="entry name" value="Helicase_C-like"/>
</dbReference>
<evidence type="ECO:0000259" key="2">
    <source>
        <dbReference type="PROSITE" id="PS51194"/>
    </source>
</evidence>
<proteinExistence type="predicted"/>
<dbReference type="GO" id="GO:0003723">
    <property type="term" value="F:RNA binding"/>
    <property type="evidence" value="ECO:0007669"/>
    <property type="project" value="TreeGrafter"/>
</dbReference>
<dbReference type="PANTHER" id="PTHR14950:SF46">
    <property type="entry name" value="ENDORIBONUCLEASE DICER HOMOLOG 3"/>
    <property type="match status" value="1"/>
</dbReference>
<dbReference type="EMBL" id="JAVXUP010000055">
    <property type="protein sequence ID" value="KAK3040371.1"/>
    <property type="molecule type" value="Genomic_DNA"/>
</dbReference>
<comment type="caution">
    <text evidence="3">The sequence shown here is derived from an EMBL/GenBank/DDBJ whole genome shotgun (WGS) entry which is preliminary data.</text>
</comment>
<keyword evidence="1" id="KW-0378">Hydrolase</keyword>
<dbReference type="Proteomes" id="UP001188597">
    <property type="component" value="Unassembled WGS sequence"/>
</dbReference>
<evidence type="ECO:0000256" key="1">
    <source>
        <dbReference type="ARBA" id="ARBA00022801"/>
    </source>
</evidence>
<evidence type="ECO:0000313" key="4">
    <source>
        <dbReference type="Proteomes" id="UP001188597"/>
    </source>
</evidence>
<evidence type="ECO:0000313" key="3">
    <source>
        <dbReference type="EMBL" id="KAK3040371.1"/>
    </source>
</evidence>
<dbReference type="Gene3D" id="3.40.50.300">
    <property type="entry name" value="P-loop containing nucleotide triphosphate hydrolases"/>
    <property type="match status" value="1"/>
</dbReference>
<accession>A0AA88X5M8</accession>
<dbReference type="PROSITE" id="PS51194">
    <property type="entry name" value="HELICASE_CTER"/>
    <property type="match status" value="1"/>
</dbReference>
<dbReference type="InterPro" id="IPR027417">
    <property type="entry name" value="P-loop_NTPase"/>
</dbReference>
<protein>
    <recommendedName>
        <fullName evidence="2">Helicase C-terminal domain-containing protein</fullName>
    </recommendedName>
</protein>
<sequence>MESFRSGKVNLLFAIDVVKEGIHVPNCSSVIRFDLPKRVRSYVQSRGGTTKRRELHGMTCIHALSGTWGDKLDGIVYYAYKMDFLCSNDDEYFSSFILLIETKLDDDEGNLEVQLYLVSKFVKSSVTSCGHFHLDAEQVWASYQASETASVAAEAKP</sequence>
<feature type="domain" description="Helicase C-terminal" evidence="2">
    <location>
        <begin position="1"/>
        <end position="117"/>
    </location>
</feature>